<dbReference type="InterPro" id="IPR017441">
    <property type="entry name" value="Protein_kinase_ATP_BS"/>
</dbReference>
<dbReference type="CDD" id="cd00108">
    <property type="entry name" value="KR"/>
    <property type="match status" value="1"/>
</dbReference>
<evidence type="ECO:0000256" key="19">
    <source>
        <dbReference type="ARBA" id="ARBA00023319"/>
    </source>
</evidence>
<dbReference type="Pfam" id="PF13927">
    <property type="entry name" value="Ig_3"/>
    <property type="match status" value="1"/>
</dbReference>
<dbReference type="InterPro" id="IPR000001">
    <property type="entry name" value="Kringle"/>
</dbReference>
<dbReference type="InterPro" id="IPR050122">
    <property type="entry name" value="RTK"/>
</dbReference>
<keyword evidence="11 33" id="KW-0418">Kinase</keyword>
<dbReference type="InterPro" id="IPR036179">
    <property type="entry name" value="Ig-like_dom_sf"/>
</dbReference>
<dbReference type="GO" id="GO:0045202">
    <property type="term" value="C:synapse"/>
    <property type="evidence" value="ECO:0007669"/>
    <property type="project" value="UniProtKB-SubCell"/>
</dbReference>
<dbReference type="SUPFAM" id="SSF56112">
    <property type="entry name" value="Protein kinase-like (PK-like)"/>
    <property type="match status" value="1"/>
</dbReference>
<evidence type="ECO:0000256" key="5">
    <source>
        <dbReference type="ARBA" id="ARBA00022553"/>
    </source>
</evidence>
<keyword evidence="15" id="KW-0829">Tyrosine-protein kinase</keyword>
<dbReference type="InterPro" id="IPR007110">
    <property type="entry name" value="Ig-like_dom"/>
</dbReference>
<dbReference type="Pfam" id="PF01392">
    <property type="entry name" value="Fz"/>
    <property type="match status" value="1"/>
</dbReference>
<dbReference type="InterPro" id="IPR020635">
    <property type="entry name" value="Tyr_kinase_cat_dom"/>
</dbReference>
<dbReference type="InterPro" id="IPR013151">
    <property type="entry name" value="Immunoglobulin_dom"/>
</dbReference>
<dbReference type="Gene3D" id="2.60.40.10">
    <property type="entry name" value="Immunoglobulins"/>
    <property type="match status" value="2"/>
</dbReference>
<keyword evidence="4" id="KW-1003">Cell membrane</keyword>
<dbReference type="InParanoid" id="A0A1S3KD51"/>
<keyword evidence="8 26" id="KW-0812">Transmembrane</keyword>
<dbReference type="PANTHER" id="PTHR24416:SF317">
    <property type="entry name" value="MUSCLE, SKELETAL RECEPTOR TYROSINE-PROTEIN KINASE"/>
    <property type="match status" value="1"/>
</dbReference>
<dbReference type="CDD" id="cd00096">
    <property type="entry name" value="Ig"/>
    <property type="match status" value="1"/>
</dbReference>
<evidence type="ECO:0000256" key="12">
    <source>
        <dbReference type="ARBA" id="ARBA00022840"/>
    </source>
</evidence>
<keyword evidence="3" id="KW-0217">Developmental protein</keyword>
<dbReference type="GO" id="GO:0017147">
    <property type="term" value="F:Wnt-protein binding"/>
    <property type="evidence" value="ECO:0007669"/>
    <property type="project" value="TreeGrafter"/>
</dbReference>
<evidence type="ECO:0000256" key="16">
    <source>
        <dbReference type="ARBA" id="ARBA00023157"/>
    </source>
</evidence>
<evidence type="ECO:0000256" key="7">
    <source>
        <dbReference type="ARBA" id="ARBA00022679"/>
    </source>
</evidence>
<keyword evidence="5" id="KW-0597">Phosphoprotein</keyword>
<feature type="domain" description="FZ" evidence="29">
    <location>
        <begin position="207"/>
        <end position="346"/>
    </location>
</feature>
<evidence type="ECO:0000256" key="11">
    <source>
        <dbReference type="ARBA" id="ARBA00022777"/>
    </source>
</evidence>
<dbReference type="PROSITE" id="PS00107">
    <property type="entry name" value="PROTEIN_KINASE_ATP"/>
    <property type="match status" value="1"/>
</dbReference>
<evidence type="ECO:0000256" key="23">
    <source>
        <dbReference type="PIRSR" id="PIRSR000615-3"/>
    </source>
</evidence>
<dbReference type="PANTHER" id="PTHR24416">
    <property type="entry name" value="TYROSINE-PROTEIN KINASE RECEPTOR"/>
    <property type="match status" value="1"/>
</dbReference>
<dbReference type="SMART" id="SM00409">
    <property type="entry name" value="IG"/>
    <property type="match status" value="2"/>
</dbReference>
<keyword evidence="23" id="KW-0460">Magnesium</keyword>
<evidence type="ECO:0000256" key="4">
    <source>
        <dbReference type="ARBA" id="ARBA00022475"/>
    </source>
</evidence>
<keyword evidence="18" id="KW-0325">Glycoprotein</keyword>
<keyword evidence="7" id="KW-0808">Transferase</keyword>
<dbReference type="InterPro" id="IPR038178">
    <property type="entry name" value="Kringle_sf"/>
</dbReference>
<dbReference type="GeneID" id="106180919"/>
<dbReference type="SMART" id="SM00219">
    <property type="entry name" value="TyrKc"/>
    <property type="match status" value="1"/>
</dbReference>
<keyword evidence="10 22" id="KW-0547">Nucleotide-binding</keyword>
<feature type="domain" description="Ig-like" evidence="31">
    <location>
        <begin position="21"/>
        <end position="104"/>
    </location>
</feature>
<dbReference type="InterPro" id="IPR018056">
    <property type="entry name" value="Kringle_CS"/>
</dbReference>
<evidence type="ECO:0000313" key="32">
    <source>
        <dbReference type="Proteomes" id="UP000085678"/>
    </source>
</evidence>
<dbReference type="AlphaFoldDB" id="A0A1S3KD51"/>
<evidence type="ECO:0000256" key="18">
    <source>
        <dbReference type="ARBA" id="ARBA00023180"/>
    </source>
</evidence>
<dbReference type="InterPro" id="IPR003598">
    <property type="entry name" value="Ig_sub2"/>
</dbReference>
<dbReference type="Gene3D" id="1.10.2000.10">
    <property type="entry name" value="Frizzled cysteine-rich domain"/>
    <property type="match status" value="1"/>
</dbReference>
<feature type="signal peptide" evidence="27">
    <location>
        <begin position="1"/>
        <end position="16"/>
    </location>
</feature>
<dbReference type="SUPFAM" id="SSF48726">
    <property type="entry name" value="Immunoglobulin"/>
    <property type="match status" value="2"/>
</dbReference>
<dbReference type="GO" id="GO:0005886">
    <property type="term" value="C:plasma membrane"/>
    <property type="evidence" value="ECO:0007669"/>
    <property type="project" value="UniProtKB-SubCell"/>
</dbReference>
<keyword evidence="6 24" id="KW-0420">Kringle</keyword>
<dbReference type="PIRSF" id="PIRSF000615">
    <property type="entry name" value="TyrPK_CSF1-R"/>
    <property type="match status" value="1"/>
</dbReference>
<evidence type="ECO:0000256" key="20">
    <source>
        <dbReference type="ARBA" id="ARBA00051243"/>
    </source>
</evidence>
<comment type="catalytic activity">
    <reaction evidence="20">
        <text>L-tyrosyl-[protein] + ATP = O-phospho-L-tyrosyl-[protein] + ADP + H(+)</text>
        <dbReference type="Rhea" id="RHEA:10596"/>
        <dbReference type="Rhea" id="RHEA-COMP:10136"/>
        <dbReference type="Rhea" id="RHEA-COMP:20101"/>
        <dbReference type="ChEBI" id="CHEBI:15378"/>
        <dbReference type="ChEBI" id="CHEBI:30616"/>
        <dbReference type="ChEBI" id="CHEBI:46858"/>
        <dbReference type="ChEBI" id="CHEBI:61978"/>
        <dbReference type="ChEBI" id="CHEBI:456216"/>
        <dbReference type="EC" id="2.7.10.1"/>
    </reaction>
</comment>
<dbReference type="Pfam" id="PF07714">
    <property type="entry name" value="PK_Tyr_Ser-Thr"/>
    <property type="match status" value="1"/>
</dbReference>
<evidence type="ECO:0000313" key="33">
    <source>
        <dbReference type="RefSeq" id="XP_013420550.1"/>
    </source>
</evidence>
<evidence type="ECO:0000256" key="24">
    <source>
        <dbReference type="PROSITE-ProRule" id="PRU00121"/>
    </source>
</evidence>
<feature type="binding site" evidence="22">
    <location>
        <begin position="622"/>
        <end position="628"/>
    </location>
    <ligand>
        <name>ATP</name>
        <dbReference type="ChEBI" id="CHEBI:30616"/>
    </ligand>
</feature>
<evidence type="ECO:0000256" key="6">
    <source>
        <dbReference type="ARBA" id="ARBA00022572"/>
    </source>
</evidence>
<dbReference type="OrthoDB" id="2431000at2759"/>
<dbReference type="InterPro" id="IPR001245">
    <property type="entry name" value="Ser-Thr/Tyr_kinase_cat_dom"/>
</dbReference>
<dbReference type="PROSITE" id="PS50835">
    <property type="entry name" value="IG_LIKE"/>
    <property type="match status" value="2"/>
</dbReference>
<keyword evidence="16" id="KW-1015">Disulfide bond</keyword>
<keyword evidence="32" id="KW-1185">Reference proteome</keyword>
<feature type="domain" description="Kringle" evidence="30">
    <location>
        <begin position="359"/>
        <end position="438"/>
    </location>
</feature>
<keyword evidence="13 26" id="KW-1133">Transmembrane helix</keyword>
<dbReference type="InterPro" id="IPR013783">
    <property type="entry name" value="Ig-like_fold"/>
</dbReference>
<protein>
    <recommendedName>
        <fullName evidence="2">receptor protein-tyrosine kinase</fullName>
        <ecNumber evidence="2">2.7.10.1</ecNumber>
    </recommendedName>
</protein>
<evidence type="ECO:0000259" key="30">
    <source>
        <dbReference type="PROSITE" id="PS50070"/>
    </source>
</evidence>
<evidence type="ECO:0000259" key="31">
    <source>
        <dbReference type="PROSITE" id="PS50835"/>
    </source>
</evidence>
<accession>A0A1S3KD51</accession>
<dbReference type="SMART" id="SM00130">
    <property type="entry name" value="KR"/>
    <property type="match status" value="1"/>
</dbReference>
<dbReference type="STRING" id="7574.A0A1S3KD51"/>
<feature type="active site" description="Proton acceptor" evidence="21">
    <location>
        <position position="686"/>
    </location>
</feature>
<feature type="domain" description="Ig-like" evidence="31">
    <location>
        <begin position="105"/>
        <end position="198"/>
    </location>
</feature>
<dbReference type="Proteomes" id="UP000085678">
    <property type="component" value="Unplaced"/>
</dbReference>
<feature type="binding site" evidence="22">
    <location>
        <position position="690"/>
    </location>
    <ligand>
        <name>ATP</name>
        <dbReference type="ChEBI" id="CHEBI:30616"/>
    </ligand>
</feature>
<dbReference type="Pfam" id="PF00051">
    <property type="entry name" value="Kringle"/>
    <property type="match status" value="1"/>
</dbReference>
<keyword evidence="23" id="KW-0479">Metal-binding</keyword>
<keyword evidence="19" id="KW-0393">Immunoglobulin domain</keyword>
<dbReference type="Pfam" id="PF00047">
    <property type="entry name" value="ig"/>
    <property type="match status" value="1"/>
</dbReference>
<gene>
    <name evidence="33" type="primary">LOC106180919</name>
</gene>
<dbReference type="InterPro" id="IPR011009">
    <property type="entry name" value="Kinase-like_dom_sf"/>
</dbReference>
<feature type="binding site" evidence="22">
    <location>
        <begin position="548"/>
        <end position="555"/>
    </location>
    <ligand>
        <name>ATP</name>
        <dbReference type="ChEBI" id="CHEBI:30616"/>
    </ligand>
</feature>
<evidence type="ECO:0000256" key="26">
    <source>
        <dbReference type="SAM" id="Phobius"/>
    </source>
</evidence>
<organism evidence="32 33">
    <name type="scientific">Lingula anatina</name>
    <name type="common">Brachiopod</name>
    <name type="synonym">Lingula unguis</name>
    <dbReference type="NCBI Taxonomy" id="7574"/>
    <lineage>
        <taxon>Eukaryota</taxon>
        <taxon>Metazoa</taxon>
        <taxon>Spiralia</taxon>
        <taxon>Lophotrochozoa</taxon>
        <taxon>Brachiopoda</taxon>
        <taxon>Linguliformea</taxon>
        <taxon>Lingulata</taxon>
        <taxon>Lingulida</taxon>
        <taxon>Linguloidea</taxon>
        <taxon>Lingulidae</taxon>
        <taxon>Lingula</taxon>
    </lineage>
</organism>
<dbReference type="InterPro" id="IPR000719">
    <property type="entry name" value="Prot_kinase_dom"/>
</dbReference>
<dbReference type="GO" id="GO:0004714">
    <property type="term" value="F:transmembrane receptor protein tyrosine kinase activity"/>
    <property type="evidence" value="ECO:0007669"/>
    <property type="project" value="UniProtKB-EC"/>
</dbReference>
<evidence type="ECO:0000256" key="2">
    <source>
        <dbReference type="ARBA" id="ARBA00011902"/>
    </source>
</evidence>
<dbReference type="PROSITE" id="PS00109">
    <property type="entry name" value="PROTEIN_KINASE_TYR"/>
    <property type="match status" value="1"/>
</dbReference>
<dbReference type="GO" id="GO:0046872">
    <property type="term" value="F:metal ion binding"/>
    <property type="evidence" value="ECO:0007669"/>
    <property type="project" value="UniProtKB-KW"/>
</dbReference>
<dbReference type="FunFam" id="1.10.2000.10:FF:000009">
    <property type="entry name" value="Muscle, skeletal, receptor tyrosine kinase"/>
    <property type="match status" value="1"/>
</dbReference>
<evidence type="ECO:0000256" key="13">
    <source>
        <dbReference type="ARBA" id="ARBA00022989"/>
    </source>
</evidence>
<dbReference type="SUPFAM" id="SSF57440">
    <property type="entry name" value="Kringle-like"/>
    <property type="match status" value="1"/>
</dbReference>
<dbReference type="FunFam" id="1.10.510.10:FF:000554">
    <property type="entry name" value="Predicted protein"/>
    <property type="match status" value="1"/>
</dbReference>
<dbReference type="PROSITE" id="PS50011">
    <property type="entry name" value="PROTEIN_KINASE_DOM"/>
    <property type="match status" value="1"/>
</dbReference>
<dbReference type="RefSeq" id="XP_013420550.1">
    <property type="nucleotide sequence ID" value="XM_013565096.1"/>
</dbReference>
<evidence type="ECO:0000256" key="14">
    <source>
        <dbReference type="ARBA" id="ARBA00023136"/>
    </source>
</evidence>
<proteinExistence type="predicted"/>
<evidence type="ECO:0000256" key="17">
    <source>
        <dbReference type="ARBA" id="ARBA00023170"/>
    </source>
</evidence>
<evidence type="ECO:0000256" key="8">
    <source>
        <dbReference type="ARBA" id="ARBA00022692"/>
    </source>
</evidence>
<dbReference type="GO" id="GO:0007169">
    <property type="term" value="P:cell surface receptor protein tyrosine kinase signaling pathway"/>
    <property type="evidence" value="ECO:0007669"/>
    <property type="project" value="TreeGrafter"/>
</dbReference>
<evidence type="ECO:0000256" key="15">
    <source>
        <dbReference type="ARBA" id="ARBA00023137"/>
    </source>
</evidence>
<dbReference type="InterPro" id="IPR013806">
    <property type="entry name" value="Kringle-like"/>
</dbReference>
<evidence type="ECO:0000256" key="27">
    <source>
        <dbReference type="SAM" id="SignalP"/>
    </source>
</evidence>
<evidence type="ECO:0000256" key="22">
    <source>
        <dbReference type="PIRSR" id="PIRSR000615-2"/>
    </source>
</evidence>
<evidence type="ECO:0000259" key="29">
    <source>
        <dbReference type="PROSITE" id="PS50038"/>
    </source>
</evidence>
<reference evidence="33" key="1">
    <citation type="submission" date="2025-08" db="UniProtKB">
        <authorList>
            <consortium name="RefSeq"/>
        </authorList>
    </citation>
    <scope>IDENTIFICATION</scope>
    <source>
        <tissue evidence="33">Gonads</tissue>
    </source>
</reference>
<dbReference type="PRINTS" id="PR00109">
    <property type="entry name" value="TYRKINASE"/>
</dbReference>
<feature type="binding site" evidence="22 25">
    <location>
        <position position="575"/>
    </location>
    <ligand>
        <name>ATP</name>
        <dbReference type="ChEBI" id="CHEBI:30616"/>
    </ligand>
</feature>
<keyword evidence="12 22" id="KW-0067">ATP-binding</keyword>
<evidence type="ECO:0000259" key="28">
    <source>
        <dbReference type="PROSITE" id="PS50011"/>
    </source>
</evidence>
<feature type="binding site" evidence="23">
    <location>
        <position position="704"/>
    </location>
    <ligand>
        <name>Mg(2+)</name>
        <dbReference type="ChEBI" id="CHEBI:18420"/>
    </ligand>
</feature>
<dbReference type="InterPro" id="IPR008266">
    <property type="entry name" value="Tyr_kinase_AS"/>
</dbReference>
<dbReference type="FunFam" id="3.30.200.20:FF:000159">
    <property type="entry name" value="muscle, skeletal receptor tyrosine-protein kinase"/>
    <property type="match status" value="1"/>
</dbReference>
<dbReference type="SMART" id="SM00408">
    <property type="entry name" value="IGc2"/>
    <property type="match status" value="2"/>
</dbReference>
<keyword evidence="14 26" id="KW-0472">Membrane</keyword>
<keyword evidence="17 33" id="KW-0675">Receptor</keyword>
<dbReference type="EC" id="2.7.10.1" evidence="2"/>
<evidence type="ECO:0000256" key="1">
    <source>
        <dbReference type="ARBA" id="ARBA00004251"/>
    </source>
</evidence>
<keyword evidence="9 27" id="KW-0732">Signal</keyword>
<dbReference type="FunCoup" id="A0A1S3KD51">
    <property type="interactions" value="3"/>
</dbReference>
<dbReference type="InterPro" id="IPR020067">
    <property type="entry name" value="Frizzled_dom"/>
</dbReference>
<evidence type="ECO:0000256" key="25">
    <source>
        <dbReference type="PROSITE-ProRule" id="PRU10141"/>
    </source>
</evidence>
<dbReference type="GO" id="GO:0043235">
    <property type="term" value="C:receptor complex"/>
    <property type="evidence" value="ECO:0007669"/>
    <property type="project" value="TreeGrafter"/>
</dbReference>
<dbReference type="PROSITE" id="PS50038">
    <property type="entry name" value="FZ"/>
    <property type="match status" value="1"/>
</dbReference>
<sequence length="834" mass="95706">MKQLILFFICMKIVASQNVGPVITTSPQNRTVLITSVSQLTLHCAATGNSTVRYSWQKNGTFLYNFGSKYRILPSGTLKIRHLSLRDSGWYRCLASNRQGEVYSPYVLVLVQAPAEIVDGPKDRKVWWGTVVRLQCRTVGNPMPHILWQKNGIPVIDEDTGDTYTKSYILYNATETATFECEAFNKHVGGITRRRQIATVTVVEPARPPGYCSNYNGTICKKYIGSRSVFFNTSFENPEETNEKIVKGLWLEMIEPFDKLCRGPAEKMLCHYAFPDCDTSQEFDMPKPLCMETCLAVQDLYCFTEWKMIEDHKQKGIFYHNRGHFRLPNCTALPQYHKNNQSCIRIQWFEKKNKKFTSNCYFGNGQYYNGTKNITKSGKICQKWSSQLPHTHNRVPEVFEELQNAENYCRNPGGEVEHPWCYTVNKTLRWDYCDIPVCDENATSPASEGAQSPVMEPALPISTIYIIGALCGGVVLILVVFVATYFCVAVRRMDQKYHTPPQEDVEIDLNDIPANISYHRRSPIEMLHPHLETLEYPRNNILYMKDIGQGAFGRVFQAKAPHIVKGEELTLIAVKMLKEDATDDMRRDFEREASLMVDFDHPNIVRLIGVCAIGQPMCLLFEYMARGDLNDFLRTCSPDHFIVRRRSNEAMTNDVPKLDHIQQLEIAKQIAAGMVYLSERNFVHRDLATRNCLVGNEMVVKIADFGLARQIDSVIDFYKGDESDAIPIRWMPLETILYNQFSLRSDIWSFGVVLWEIFSFALQPYYGMTHEEVVQYVKAGKILSCPDNTPAEVYEIMKMCWSKKPDVRPLFPSLFRSICILQNNLSNMKKVDRL</sequence>
<evidence type="ECO:0000256" key="9">
    <source>
        <dbReference type="ARBA" id="ARBA00022729"/>
    </source>
</evidence>
<comment type="subcellular location">
    <subcellularLocation>
        <location evidence="1">Cell membrane</location>
        <topology evidence="1">Single-pass type I membrane protein</topology>
    </subcellularLocation>
</comment>
<feature type="transmembrane region" description="Helical" evidence="26">
    <location>
        <begin position="464"/>
        <end position="488"/>
    </location>
</feature>
<dbReference type="Gene3D" id="2.40.20.10">
    <property type="entry name" value="Plasminogen Kringle 4"/>
    <property type="match status" value="1"/>
</dbReference>
<evidence type="ECO:0000256" key="21">
    <source>
        <dbReference type="PIRSR" id="PIRSR000615-1"/>
    </source>
</evidence>
<comment type="caution">
    <text evidence="24">Lacks conserved residue(s) required for the propagation of feature annotation.</text>
</comment>
<dbReference type="Gene3D" id="3.30.200.20">
    <property type="entry name" value="Phosphorylase Kinase, domain 1"/>
    <property type="match status" value="1"/>
</dbReference>
<feature type="chain" id="PRO_5010310131" description="receptor protein-tyrosine kinase" evidence="27">
    <location>
        <begin position="17"/>
        <end position="834"/>
    </location>
</feature>
<dbReference type="KEGG" id="lak:106180919"/>
<feature type="binding site" evidence="23">
    <location>
        <position position="691"/>
    </location>
    <ligand>
        <name>Mg(2+)</name>
        <dbReference type="ChEBI" id="CHEBI:18420"/>
    </ligand>
</feature>
<feature type="domain" description="Protein kinase" evidence="28">
    <location>
        <begin position="541"/>
        <end position="820"/>
    </location>
</feature>
<name>A0A1S3KD51_LINAN</name>
<dbReference type="PRINTS" id="PR00018">
    <property type="entry name" value="KRINGLE"/>
</dbReference>
<dbReference type="PROSITE" id="PS00021">
    <property type="entry name" value="KRINGLE_1"/>
    <property type="match status" value="1"/>
</dbReference>
<dbReference type="InterPro" id="IPR036790">
    <property type="entry name" value="Frizzled_dom_sf"/>
</dbReference>
<dbReference type="GO" id="GO:0005524">
    <property type="term" value="F:ATP binding"/>
    <property type="evidence" value="ECO:0007669"/>
    <property type="project" value="UniProtKB-UniRule"/>
</dbReference>
<evidence type="ECO:0000256" key="3">
    <source>
        <dbReference type="ARBA" id="ARBA00022473"/>
    </source>
</evidence>
<dbReference type="Gene3D" id="1.10.510.10">
    <property type="entry name" value="Transferase(Phosphotransferase) domain 1"/>
    <property type="match status" value="1"/>
</dbReference>
<evidence type="ECO:0000256" key="10">
    <source>
        <dbReference type="ARBA" id="ARBA00022741"/>
    </source>
</evidence>
<dbReference type="PROSITE" id="PS50070">
    <property type="entry name" value="KRINGLE_2"/>
    <property type="match status" value="1"/>
</dbReference>
<dbReference type="InterPro" id="IPR003599">
    <property type="entry name" value="Ig_sub"/>
</dbReference>